<dbReference type="InterPro" id="IPR002792">
    <property type="entry name" value="TRAM_dom"/>
</dbReference>
<dbReference type="Gene3D" id="3.40.50.150">
    <property type="entry name" value="Vaccinia Virus protein VP39"/>
    <property type="match status" value="1"/>
</dbReference>
<keyword evidence="1 11" id="KW-0004">4Fe-4S</keyword>
<name>A0AA37RX01_9GAMM</name>
<dbReference type="InterPro" id="IPR012340">
    <property type="entry name" value="NA-bd_OB-fold"/>
</dbReference>
<dbReference type="GO" id="GO:0051539">
    <property type="term" value="F:4 iron, 4 sulfur cluster binding"/>
    <property type="evidence" value="ECO:0007669"/>
    <property type="project" value="UniProtKB-KW"/>
</dbReference>
<dbReference type="RefSeq" id="WP_095504186.1">
    <property type="nucleotide sequence ID" value="NZ_BSNC01000005.1"/>
</dbReference>
<organism evidence="15 16">
    <name type="scientific">Paraferrimonas sedimenticola</name>
    <dbReference type="NCBI Taxonomy" id="375674"/>
    <lineage>
        <taxon>Bacteria</taxon>
        <taxon>Pseudomonadati</taxon>
        <taxon>Pseudomonadota</taxon>
        <taxon>Gammaproteobacteria</taxon>
        <taxon>Alteromonadales</taxon>
        <taxon>Ferrimonadaceae</taxon>
        <taxon>Paraferrimonas</taxon>
    </lineage>
</organism>
<dbReference type="GO" id="GO:0070041">
    <property type="term" value="F:rRNA (uridine-C5-)-methyltransferase activity"/>
    <property type="evidence" value="ECO:0007669"/>
    <property type="project" value="UniProtKB-UniRule"/>
</dbReference>
<keyword evidence="6 11" id="KW-0479">Metal-binding</keyword>
<dbReference type="InterPro" id="IPR029063">
    <property type="entry name" value="SAM-dependent_MTases_sf"/>
</dbReference>
<reference evidence="15" key="2">
    <citation type="submission" date="2023-01" db="EMBL/GenBank/DDBJ databases">
        <title>Draft genome sequence of Paraferrimonas sedimenticola strain NBRC 101628.</title>
        <authorList>
            <person name="Sun Q."/>
            <person name="Mori K."/>
        </authorList>
    </citation>
    <scope>NUCLEOTIDE SEQUENCE</scope>
    <source>
        <strain evidence="15">NBRC 101628</strain>
    </source>
</reference>
<dbReference type="Proteomes" id="UP001161422">
    <property type="component" value="Unassembled WGS sequence"/>
</dbReference>
<dbReference type="HAMAP" id="MF_01010">
    <property type="entry name" value="23SrRNA_methyltr_RlmD"/>
    <property type="match status" value="1"/>
</dbReference>
<dbReference type="FunFam" id="2.40.50.140:FF:000097">
    <property type="entry name" value="23S rRNA (uracil(1939)-C(5))-methyltransferase RlmD"/>
    <property type="match status" value="1"/>
</dbReference>
<dbReference type="Gene3D" id="2.40.50.140">
    <property type="entry name" value="Nucleic acid-binding proteins"/>
    <property type="match status" value="1"/>
</dbReference>
<keyword evidence="5 11" id="KW-0949">S-adenosyl-L-methionine</keyword>
<dbReference type="AlphaFoldDB" id="A0AA37RX01"/>
<proteinExistence type="inferred from homology"/>
<dbReference type="FunFam" id="3.40.50.150:FF:000009">
    <property type="entry name" value="23S rRNA (Uracil(1939)-C(5))-methyltransferase RlmD"/>
    <property type="match status" value="1"/>
</dbReference>
<dbReference type="PROSITE" id="PS01231">
    <property type="entry name" value="TRMA_2"/>
    <property type="match status" value="1"/>
</dbReference>
<feature type="binding site" evidence="11">
    <location>
        <position position="92"/>
    </location>
    <ligand>
        <name>[4Fe-4S] cluster</name>
        <dbReference type="ChEBI" id="CHEBI:49883"/>
    </ligand>
</feature>
<feature type="binding site" evidence="11">
    <location>
        <position position="89"/>
    </location>
    <ligand>
        <name>[4Fe-4S] cluster</name>
        <dbReference type="ChEBI" id="CHEBI:49883"/>
    </ligand>
</feature>
<dbReference type="InterPro" id="IPR001566">
    <property type="entry name" value="23S_rRNA_MeTrfase_RlmD"/>
</dbReference>
<dbReference type="GO" id="GO:0070475">
    <property type="term" value="P:rRNA base methylation"/>
    <property type="evidence" value="ECO:0007669"/>
    <property type="project" value="TreeGrafter"/>
</dbReference>
<evidence type="ECO:0000256" key="4">
    <source>
        <dbReference type="ARBA" id="ARBA00022679"/>
    </source>
</evidence>
<evidence type="ECO:0000256" key="8">
    <source>
        <dbReference type="ARBA" id="ARBA00023014"/>
    </source>
</evidence>
<evidence type="ECO:0000313" key="16">
    <source>
        <dbReference type="Proteomes" id="UP001161422"/>
    </source>
</evidence>
<feature type="binding site" evidence="11 12">
    <location>
        <position position="310"/>
    </location>
    <ligand>
        <name>S-adenosyl-L-methionine</name>
        <dbReference type="ChEBI" id="CHEBI:59789"/>
    </ligand>
</feature>
<evidence type="ECO:0000256" key="5">
    <source>
        <dbReference type="ARBA" id="ARBA00022691"/>
    </source>
</evidence>
<dbReference type="SUPFAM" id="SSF53335">
    <property type="entry name" value="S-adenosyl-L-methionine-dependent methyltransferases"/>
    <property type="match status" value="1"/>
</dbReference>
<evidence type="ECO:0000256" key="6">
    <source>
        <dbReference type="ARBA" id="ARBA00022723"/>
    </source>
</evidence>
<keyword evidence="8 11" id="KW-0411">Iron-sulfur</keyword>
<dbReference type="PROSITE" id="PS50926">
    <property type="entry name" value="TRAM"/>
    <property type="match status" value="1"/>
</dbReference>
<keyword evidence="7 11" id="KW-0408">Iron</keyword>
<keyword evidence="3 11" id="KW-0489">Methyltransferase</keyword>
<feature type="binding site" evidence="11 12">
    <location>
        <position position="380"/>
    </location>
    <ligand>
        <name>S-adenosyl-L-methionine</name>
        <dbReference type="ChEBI" id="CHEBI:59789"/>
    </ligand>
</feature>
<feature type="binding site" evidence="11">
    <location>
        <position position="83"/>
    </location>
    <ligand>
        <name>[4Fe-4S] cluster</name>
        <dbReference type="ChEBI" id="CHEBI:49883"/>
    </ligand>
</feature>
<evidence type="ECO:0000313" key="15">
    <source>
        <dbReference type="EMBL" id="GLP96874.1"/>
    </source>
</evidence>
<feature type="active site" evidence="13">
    <location>
        <position position="406"/>
    </location>
</feature>
<evidence type="ECO:0000256" key="1">
    <source>
        <dbReference type="ARBA" id="ARBA00022485"/>
    </source>
</evidence>
<dbReference type="Gene3D" id="2.40.50.1070">
    <property type="match status" value="1"/>
</dbReference>
<comment type="similarity">
    <text evidence="11">Belongs to the class I-like SAM-binding methyltransferase superfamily. RNA M5U methyltransferase family. RlmD subfamily.</text>
</comment>
<dbReference type="PANTHER" id="PTHR11061">
    <property type="entry name" value="RNA M5U METHYLTRANSFERASE"/>
    <property type="match status" value="1"/>
</dbReference>
<dbReference type="EMBL" id="BSNC01000005">
    <property type="protein sequence ID" value="GLP96874.1"/>
    <property type="molecule type" value="Genomic_DNA"/>
</dbReference>
<evidence type="ECO:0000256" key="10">
    <source>
        <dbReference type="ARBA" id="ARBA00059995"/>
    </source>
</evidence>
<feature type="binding site" evidence="11 12">
    <location>
        <position position="281"/>
    </location>
    <ligand>
        <name>S-adenosyl-L-methionine</name>
        <dbReference type="ChEBI" id="CHEBI:59789"/>
    </ligand>
</feature>
<feature type="domain" description="TRAM" evidence="14">
    <location>
        <begin position="10"/>
        <end position="70"/>
    </location>
</feature>
<evidence type="ECO:0000256" key="2">
    <source>
        <dbReference type="ARBA" id="ARBA00022552"/>
    </source>
</evidence>
<sequence>MAQFFKAKPKASKGLAKAIELTIERLDHQGAGIAEHSGQVVFVPGALPGEKVKAQLSQQKKRFAHAKLIKVLSPSEHRIAPQCPHYAQCGGCDLQHLAIEQQRQAKAASLQSLIAKYSKQPLPTLQPAITADQWGYRRRTRLSLKPKPSGGFAFGFRAKASDKIIDIQECPILEPQLAKCLSELRQTLSAMRNIKAIGHIELIQAGEQSILLLRLLKSLNSKDMNSWQALAQSQGLRLLARDNQGQHQALDGGELNFAYAVQAAKEEPKLDIGFQPDAFIQVNDQINQQMVAQAVEWLAPSPNERILDLFCGVGNFSLPIAAQQPKAEVIAVEGVKEMVAQGRDNAKSAALDNLTFYHEDLSDFELRRPWLEPCDKLLLDPARAGAAEVLTQLAKLQPNTVVYVSCNPASLARDSQILLEQGYQLKKLKLVDMFPQTHHLESIALFRKVG</sequence>
<feature type="binding site" evidence="11">
    <location>
        <position position="360"/>
    </location>
    <ligand>
        <name>S-adenosyl-L-methionine</name>
        <dbReference type="ChEBI" id="CHEBI:59789"/>
    </ligand>
</feature>
<evidence type="ECO:0000259" key="14">
    <source>
        <dbReference type="PROSITE" id="PS50926"/>
    </source>
</evidence>
<dbReference type="NCBIfam" id="TIGR00479">
    <property type="entry name" value="rumA"/>
    <property type="match status" value="1"/>
</dbReference>
<dbReference type="GO" id="GO:0005506">
    <property type="term" value="F:iron ion binding"/>
    <property type="evidence" value="ECO:0007669"/>
    <property type="project" value="UniProtKB-UniRule"/>
</dbReference>
<dbReference type="InterPro" id="IPR030390">
    <property type="entry name" value="MeTrfase_TrmA_AS"/>
</dbReference>
<evidence type="ECO:0000256" key="11">
    <source>
        <dbReference type="HAMAP-Rule" id="MF_01010"/>
    </source>
</evidence>
<feature type="binding site" evidence="11">
    <location>
        <position position="170"/>
    </location>
    <ligand>
        <name>[4Fe-4S] cluster</name>
        <dbReference type="ChEBI" id="CHEBI:49883"/>
    </ligand>
</feature>
<evidence type="ECO:0000256" key="12">
    <source>
        <dbReference type="PROSITE-ProRule" id="PRU01024"/>
    </source>
</evidence>
<dbReference type="InterPro" id="IPR010280">
    <property type="entry name" value="U5_MeTrfase_fam"/>
</dbReference>
<keyword evidence="2 11" id="KW-0698">rRNA processing</keyword>
<dbReference type="EC" id="2.1.1.190" evidence="11"/>
<dbReference type="InterPro" id="IPR030391">
    <property type="entry name" value="MeTrfase_TrmA_CS"/>
</dbReference>
<dbReference type="GO" id="GO:0003723">
    <property type="term" value="F:RNA binding"/>
    <property type="evidence" value="ECO:0007669"/>
    <property type="project" value="InterPro"/>
</dbReference>
<dbReference type="NCBIfam" id="NF009639">
    <property type="entry name" value="PRK13168.1"/>
    <property type="match status" value="1"/>
</dbReference>
<comment type="caution">
    <text evidence="15">The sequence shown here is derived from an EMBL/GenBank/DDBJ whole genome shotgun (WGS) entry which is preliminary data.</text>
</comment>
<accession>A0AA37RX01</accession>
<feature type="active site" description="Nucleophile" evidence="11 12">
    <location>
        <position position="406"/>
    </location>
</feature>
<dbReference type="SUPFAM" id="SSF50249">
    <property type="entry name" value="Nucleic acid-binding proteins"/>
    <property type="match status" value="1"/>
</dbReference>
<feature type="binding site" evidence="11 12">
    <location>
        <position position="333"/>
    </location>
    <ligand>
        <name>S-adenosyl-L-methionine</name>
        <dbReference type="ChEBI" id="CHEBI:59789"/>
    </ligand>
</feature>
<protein>
    <recommendedName>
        <fullName evidence="11">23S rRNA (uracil(1939)-C(5))-methyltransferase RlmD</fullName>
        <ecNumber evidence="11">2.1.1.190</ecNumber>
    </recommendedName>
    <alternativeName>
        <fullName evidence="11">23S rRNA(m5U1939)-methyltransferase</fullName>
    </alternativeName>
</protein>
<keyword evidence="4 11" id="KW-0808">Transferase</keyword>
<feature type="binding site" evidence="11">
    <location>
        <position position="315"/>
    </location>
    <ligand>
        <name>S-adenosyl-L-methionine</name>
        <dbReference type="ChEBI" id="CHEBI:59789"/>
    </ligand>
</feature>
<reference evidence="15" key="1">
    <citation type="journal article" date="2014" name="Int. J. Syst. Evol. Microbiol.">
        <title>Complete genome sequence of Corynebacterium casei LMG S-19264T (=DSM 44701T), isolated from a smear-ripened cheese.</title>
        <authorList>
            <consortium name="US DOE Joint Genome Institute (JGI-PGF)"/>
            <person name="Walter F."/>
            <person name="Albersmeier A."/>
            <person name="Kalinowski J."/>
            <person name="Ruckert C."/>
        </authorList>
    </citation>
    <scope>NUCLEOTIDE SEQUENCE</scope>
    <source>
        <strain evidence="15">NBRC 101628</strain>
    </source>
</reference>
<comment type="catalytic activity">
    <reaction evidence="9 11">
        <text>uridine(1939) in 23S rRNA + S-adenosyl-L-methionine = 5-methyluridine(1939) in 23S rRNA + S-adenosyl-L-homocysteine + H(+)</text>
        <dbReference type="Rhea" id="RHEA:42908"/>
        <dbReference type="Rhea" id="RHEA-COMP:10278"/>
        <dbReference type="Rhea" id="RHEA-COMP:10279"/>
        <dbReference type="ChEBI" id="CHEBI:15378"/>
        <dbReference type="ChEBI" id="CHEBI:57856"/>
        <dbReference type="ChEBI" id="CHEBI:59789"/>
        <dbReference type="ChEBI" id="CHEBI:65315"/>
        <dbReference type="ChEBI" id="CHEBI:74447"/>
        <dbReference type="EC" id="2.1.1.190"/>
    </reaction>
</comment>
<evidence type="ECO:0000256" key="3">
    <source>
        <dbReference type="ARBA" id="ARBA00022603"/>
    </source>
</evidence>
<gene>
    <name evidence="11 15" type="primary">rlmD</name>
    <name evidence="15" type="ORF">GCM10007895_21800</name>
</gene>
<dbReference type="Pfam" id="PF05958">
    <property type="entry name" value="tRNA_U5-meth_tr"/>
    <property type="match status" value="1"/>
</dbReference>
<dbReference type="PANTHER" id="PTHR11061:SF49">
    <property type="entry name" value="23S RRNA (URACIL(1939)-C(5))-METHYLTRANSFERASE RLMD"/>
    <property type="match status" value="1"/>
</dbReference>
<dbReference type="PROSITE" id="PS51687">
    <property type="entry name" value="SAM_MT_RNA_M5U"/>
    <property type="match status" value="1"/>
</dbReference>
<dbReference type="CDD" id="cd02440">
    <property type="entry name" value="AdoMet_MTases"/>
    <property type="match status" value="1"/>
</dbReference>
<dbReference type="PROSITE" id="PS01230">
    <property type="entry name" value="TRMA_1"/>
    <property type="match status" value="1"/>
</dbReference>
<keyword evidence="16" id="KW-1185">Reference proteome</keyword>
<evidence type="ECO:0000256" key="13">
    <source>
        <dbReference type="PROSITE-ProRule" id="PRU10015"/>
    </source>
</evidence>
<evidence type="ECO:0000256" key="9">
    <source>
        <dbReference type="ARBA" id="ARBA00052756"/>
    </source>
</evidence>
<dbReference type="Pfam" id="PF01938">
    <property type="entry name" value="TRAM"/>
    <property type="match status" value="1"/>
</dbReference>
<evidence type="ECO:0000256" key="7">
    <source>
        <dbReference type="ARBA" id="ARBA00023004"/>
    </source>
</evidence>
<comment type="function">
    <text evidence="10 11">Catalyzes the formation of 5-methyl-uridine at position 1939 (m5U1939) in 23S rRNA.</text>
</comment>